<organism evidence="2 3">
    <name type="scientific">Salix udensis</name>
    <dbReference type="NCBI Taxonomy" id="889485"/>
    <lineage>
        <taxon>Eukaryota</taxon>
        <taxon>Viridiplantae</taxon>
        <taxon>Streptophyta</taxon>
        <taxon>Embryophyta</taxon>
        <taxon>Tracheophyta</taxon>
        <taxon>Spermatophyta</taxon>
        <taxon>Magnoliopsida</taxon>
        <taxon>eudicotyledons</taxon>
        <taxon>Gunneridae</taxon>
        <taxon>Pentapetalae</taxon>
        <taxon>rosids</taxon>
        <taxon>fabids</taxon>
        <taxon>Malpighiales</taxon>
        <taxon>Salicaceae</taxon>
        <taxon>Saliceae</taxon>
        <taxon>Salix</taxon>
    </lineage>
</organism>
<evidence type="ECO:0008006" key="4">
    <source>
        <dbReference type="Google" id="ProtNLM"/>
    </source>
</evidence>
<keyword evidence="1" id="KW-0677">Repeat</keyword>
<name>A0AAD6KS49_9ROSI</name>
<sequence length="131" mass="14892">MNAHYCFAAVPSLNPSPLITAHDKIPQSIKAAANFTQIPSWASLKSNPPSLQTQENNNKSQIESIHLISLSKQGKFKEAREFLKQMEDAVLMMYCNCGSLADASKVFDEMREKEFVFLEYNHSSLCRKWCF</sequence>
<dbReference type="Pfam" id="PF01535">
    <property type="entry name" value="PPR"/>
    <property type="match status" value="2"/>
</dbReference>
<keyword evidence="3" id="KW-1185">Reference proteome</keyword>
<evidence type="ECO:0000256" key="1">
    <source>
        <dbReference type="ARBA" id="ARBA00022737"/>
    </source>
</evidence>
<dbReference type="Gene3D" id="1.25.40.10">
    <property type="entry name" value="Tetratricopeptide repeat domain"/>
    <property type="match status" value="1"/>
</dbReference>
<evidence type="ECO:0000313" key="3">
    <source>
        <dbReference type="Proteomes" id="UP001162972"/>
    </source>
</evidence>
<gene>
    <name evidence="2" type="ORF">OIU84_023807</name>
</gene>
<evidence type="ECO:0000313" key="2">
    <source>
        <dbReference type="EMBL" id="KAJ6428448.1"/>
    </source>
</evidence>
<dbReference type="AlphaFoldDB" id="A0AAD6KS49"/>
<accession>A0AAD6KS49</accession>
<dbReference type="InterPro" id="IPR011990">
    <property type="entry name" value="TPR-like_helical_dom_sf"/>
</dbReference>
<protein>
    <recommendedName>
        <fullName evidence="4">Pentatricopeptide repeat-containing protein</fullName>
    </recommendedName>
</protein>
<comment type="caution">
    <text evidence="2">The sequence shown here is derived from an EMBL/GenBank/DDBJ whole genome shotgun (WGS) entry which is preliminary data.</text>
</comment>
<proteinExistence type="predicted"/>
<dbReference type="NCBIfam" id="TIGR00756">
    <property type="entry name" value="PPR"/>
    <property type="match status" value="1"/>
</dbReference>
<dbReference type="InterPro" id="IPR002885">
    <property type="entry name" value="PPR_rpt"/>
</dbReference>
<reference evidence="2 3" key="1">
    <citation type="journal article" date="2023" name="Int. J. Mol. Sci.">
        <title>De Novo Assembly and Annotation of 11 Diverse Shrub Willow (Salix) Genomes Reveals Novel Gene Organization in Sex-Linked Regions.</title>
        <authorList>
            <person name="Hyden B."/>
            <person name="Feng K."/>
            <person name="Yates T.B."/>
            <person name="Jawdy S."/>
            <person name="Cereghino C."/>
            <person name="Smart L.B."/>
            <person name="Muchero W."/>
        </authorList>
    </citation>
    <scope>NUCLEOTIDE SEQUENCE [LARGE SCALE GENOMIC DNA]</scope>
    <source>
        <tissue evidence="2">Shoot tip</tissue>
    </source>
</reference>
<dbReference type="Proteomes" id="UP001162972">
    <property type="component" value="Chromosome 1"/>
</dbReference>
<dbReference type="EMBL" id="JAPFFJ010000005">
    <property type="protein sequence ID" value="KAJ6428448.1"/>
    <property type="molecule type" value="Genomic_DNA"/>
</dbReference>